<comment type="caution">
    <text evidence="3">The sequence shown here is derived from an EMBL/GenBank/DDBJ whole genome shotgun (WGS) entry which is preliminary data.</text>
</comment>
<feature type="domain" description="VWFA" evidence="2">
    <location>
        <begin position="17"/>
        <end position="208"/>
    </location>
</feature>
<organism evidence="3 4">
    <name type="scientific">Paenibacillus allorhizoplanae</name>
    <dbReference type="NCBI Taxonomy" id="2905648"/>
    <lineage>
        <taxon>Bacteria</taxon>
        <taxon>Bacillati</taxon>
        <taxon>Bacillota</taxon>
        <taxon>Bacilli</taxon>
        <taxon>Bacillales</taxon>
        <taxon>Paenibacillaceae</taxon>
        <taxon>Paenibacillus</taxon>
    </lineage>
</organism>
<gene>
    <name evidence="3" type="ORF">PAECIP111891_03186</name>
</gene>
<feature type="compositionally biased region" description="Polar residues" evidence="1">
    <location>
        <begin position="229"/>
        <end position="241"/>
    </location>
</feature>
<dbReference type="RefSeq" id="WP_236288577.1">
    <property type="nucleotide sequence ID" value="NZ_CAKMMW010000008.1"/>
</dbReference>
<evidence type="ECO:0000313" key="3">
    <source>
        <dbReference type="EMBL" id="CAH1208268.1"/>
    </source>
</evidence>
<evidence type="ECO:0000256" key="1">
    <source>
        <dbReference type="SAM" id="MobiDB-lite"/>
    </source>
</evidence>
<dbReference type="SUPFAM" id="SSF53300">
    <property type="entry name" value="vWA-like"/>
    <property type="match status" value="1"/>
</dbReference>
<evidence type="ECO:0000259" key="2">
    <source>
        <dbReference type="PROSITE" id="PS50234"/>
    </source>
</evidence>
<evidence type="ECO:0000313" key="4">
    <source>
        <dbReference type="Proteomes" id="UP000838821"/>
    </source>
</evidence>
<dbReference type="EMBL" id="CAKMMW010000008">
    <property type="protein sequence ID" value="CAH1208268.1"/>
    <property type="molecule type" value="Genomic_DNA"/>
</dbReference>
<feature type="region of interest" description="Disordered" evidence="1">
    <location>
        <begin position="209"/>
        <end position="241"/>
    </location>
</feature>
<proteinExistence type="predicted"/>
<dbReference type="PROSITE" id="PS50234">
    <property type="entry name" value="VWFA"/>
    <property type="match status" value="1"/>
</dbReference>
<dbReference type="Pfam" id="PF00092">
    <property type="entry name" value="VWA"/>
    <property type="match status" value="1"/>
</dbReference>
<name>A0ABM9CBT1_9BACL</name>
<sequence length="241" mass="26451">MTNGPVLEGEIVKRTLQFFWLVDCSGSMEGQKIASLNRAIQDVIPQIQKAVSAHPEVQIMMRAIKFSNDASWHVGPNPIPLEKFVWPEVRANGVTATAQAINLLANELDIEKMNRRGYPPVCILLSDGFCTDPESEYEKAIQNLNSLPWGKRSVKLVIAIGKDREYDEEQLLKFVSHQEIGVLKADTPEKLIAYIQWASITASIGASVGKSKAGDPANDQHNVALASPPQVQVASSSTDVF</sequence>
<dbReference type="Gene3D" id="3.40.50.410">
    <property type="entry name" value="von Willebrand factor, type A domain"/>
    <property type="match status" value="1"/>
</dbReference>
<dbReference type="InterPro" id="IPR036465">
    <property type="entry name" value="vWFA_dom_sf"/>
</dbReference>
<accession>A0ABM9CBT1</accession>
<keyword evidence="4" id="KW-1185">Reference proteome</keyword>
<dbReference type="InterPro" id="IPR002035">
    <property type="entry name" value="VWF_A"/>
</dbReference>
<dbReference type="Proteomes" id="UP000838821">
    <property type="component" value="Unassembled WGS sequence"/>
</dbReference>
<reference evidence="3" key="1">
    <citation type="submission" date="2022-01" db="EMBL/GenBank/DDBJ databases">
        <authorList>
            <person name="Criscuolo A."/>
        </authorList>
    </citation>
    <scope>NUCLEOTIDE SEQUENCE</scope>
    <source>
        <strain evidence="3">CIP111891</strain>
    </source>
</reference>
<dbReference type="SMART" id="SM00327">
    <property type="entry name" value="VWA"/>
    <property type="match status" value="1"/>
</dbReference>
<protein>
    <recommendedName>
        <fullName evidence="2">VWFA domain-containing protein</fullName>
    </recommendedName>
</protein>